<dbReference type="SUPFAM" id="SSF55811">
    <property type="entry name" value="Nudix"/>
    <property type="match status" value="1"/>
</dbReference>
<dbReference type="Pfam" id="PF15916">
    <property type="entry name" value="DUF4743"/>
    <property type="match status" value="1"/>
</dbReference>
<protein>
    <recommendedName>
        <fullName evidence="1">Nudix hydrolase domain-containing protein</fullName>
    </recommendedName>
</protein>
<organism evidence="2 3">
    <name type="scientific">Nakaseomyces bracarensis</name>
    <dbReference type="NCBI Taxonomy" id="273131"/>
    <lineage>
        <taxon>Eukaryota</taxon>
        <taxon>Fungi</taxon>
        <taxon>Dikarya</taxon>
        <taxon>Ascomycota</taxon>
        <taxon>Saccharomycotina</taxon>
        <taxon>Saccharomycetes</taxon>
        <taxon>Saccharomycetales</taxon>
        <taxon>Saccharomycetaceae</taxon>
        <taxon>Nakaseomyces</taxon>
    </lineage>
</organism>
<sequence length="345" mass="39822">MVKVVKRTPTSREEIVRTARDDEIGFSFLEIVDRVDSLPADYEEYELFKKEVYYLTTEYGTRVGFVLKVVYEEMLRVAEHEFTDLFTKDEERHEIQFRSGLGYDKRNGLLDVLGKILYEKSSLDGVKGWRNEKYAVWVNKKPYVLVERALSGVLGIITYGVHVNGYILDKNTNEIRFWIPRRSKTKPTWPYMLDNIIAGGLGYPYGIEETLFKESVEEANLSKSVIENNIRAASVVSYFYFPGSIDQDKFATEASSIVGEVEYIYDLECSADIQPKPNDGEVDSFNVLNLQETLDALVNKEFKPNCGLIMVEFLIRHGYITAENEPNYLLLINRMHRSFPFPTLN</sequence>
<dbReference type="PANTHER" id="PTHR13622">
    <property type="entry name" value="THIAMIN PYROPHOSPHOKINASE"/>
    <property type="match status" value="1"/>
</dbReference>
<dbReference type="EMBL" id="JBEVYD010000007">
    <property type="protein sequence ID" value="KAL3231535.1"/>
    <property type="molecule type" value="Genomic_DNA"/>
</dbReference>
<dbReference type="InterPro" id="IPR015797">
    <property type="entry name" value="NUDIX_hydrolase-like_dom_sf"/>
</dbReference>
<evidence type="ECO:0000313" key="2">
    <source>
        <dbReference type="EMBL" id="KAL3231535.1"/>
    </source>
</evidence>
<dbReference type="InterPro" id="IPR031804">
    <property type="entry name" value="DUF4743"/>
</dbReference>
<dbReference type="PANTHER" id="PTHR13622:SF8">
    <property type="entry name" value="THIAMIN PYROPHOSPHOKINASE 1"/>
    <property type="match status" value="1"/>
</dbReference>
<feature type="domain" description="Nudix hydrolase" evidence="1">
    <location>
        <begin position="158"/>
        <end position="310"/>
    </location>
</feature>
<dbReference type="InterPro" id="IPR000086">
    <property type="entry name" value="NUDIX_hydrolase_dom"/>
</dbReference>
<dbReference type="PROSITE" id="PS51462">
    <property type="entry name" value="NUDIX"/>
    <property type="match status" value="1"/>
</dbReference>
<proteinExistence type="predicted"/>
<keyword evidence="3" id="KW-1185">Reference proteome</keyword>
<accession>A0ABR4NSY2</accession>
<evidence type="ECO:0000313" key="3">
    <source>
        <dbReference type="Proteomes" id="UP001623330"/>
    </source>
</evidence>
<name>A0ABR4NSY2_9SACH</name>
<reference evidence="2 3" key="1">
    <citation type="submission" date="2024-05" db="EMBL/GenBank/DDBJ databases">
        <title>Long read based assembly of the Candida bracarensis genome reveals expanded adhesin content.</title>
        <authorList>
            <person name="Marcet-Houben M."/>
            <person name="Ksiezopolska E."/>
            <person name="Gabaldon T."/>
        </authorList>
    </citation>
    <scope>NUCLEOTIDE SEQUENCE [LARGE SCALE GENOMIC DNA]</scope>
    <source>
        <strain evidence="2 3">CBM6</strain>
    </source>
</reference>
<dbReference type="Gene3D" id="3.90.79.10">
    <property type="entry name" value="Nucleoside Triphosphate Pyrophosphohydrolase"/>
    <property type="match status" value="1"/>
</dbReference>
<dbReference type="CDD" id="cd03676">
    <property type="entry name" value="NUDIX_Tnr3_like"/>
    <property type="match status" value="1"/>
</dbReference>
<dbReference type="Proteomes" id="UP001623330">
    <property type="component" value="Unassembled WGS sequence"/>
</dbReference>
<evidence type="ECO:0000259" key="1">
    <source>
        <dbReference type="PROSITE" id="PS51462"/>
    </source>
</evidence>
<gene>
    <name evidence="2" type="ORF">RNJ44_00570</name>
</gene>
<comment type="caution">
    <text evidence="2">The sequence shown here is derived from an EMBL/GenBank/DDBJ whole genome shotgun (WGS) entry which is preliminary data.</text>
</comment>